<protein>
    <submittedName>
        <fullName evidence="2">Uncharacterized protein</fullName>
    </submittedName>
</protein>
<evidence type="ECO:0000313" key="3">
    <source>
        <dbReference type="Proteomes" id="UP001642540"/>
    </source>
</evidence>
<feature type="chain" id="PRO_5046453826" evidence="1">
    <location>
        <begin position="19"/>
        <end position="102"/>
    </location>
</feature>
<comment type="caution">
    <text evidence="2">The sequence shown here is derived from an EMBL/GenBank/DDBJ whole genome shotgun (WGS) entry which is preliminary data.</text>
</comment>
<accession>A0ABP1Q2F1</accession>
<name>A0ABP1Q2F1_9HEXA</name>
<feature type="signal peptide" evidence="1">
    <location>
        <begin position="1"/>
        <end position="18"/>
    </location>
</feature>
<organism evidence="2 3">
    <name type="scientific">Orchesella dallaii</name>
    <dbReference type="NCBI Taxonomy" id="48710"/>
    <lineage>
        <taxon>Eukaryota</taxon>
        <taxon>Metazoa</taxon>
        <taxon>Ecdysozoa</taxon>
        <taxon>Arthropoda</taxon>
        <taxon>Hexapoda</taxon>
        <taxon>Collembola</taxon>
        <taxon>Entomobryomorpha</taxon>
        <taxon>Entomobryoidea</taxon>
        <taxon>Orchesellidae</taxon>
        <taxon>Orchesellinae</taxon>
        <taxon>Orchesella</taxon>
    </lineage>
</organism>
<reference evidence="2 3" key="1">
    <citation type="submission" date="2024-08" db="EMBL/GenBank/DDBJ databases">
        <authorList>
            <person name="Cucini C."/>
            <person name="Frati F."/>
        </authorList>
    </citation>
    <scope>NUCLEOTIDE SEQUENCE [LARGE SCALE GENOMIC DNA]</scope>
</reference>
<gene>
    <name evidence="2" type="ORF">ODALV1_LOCUS5776</name>
</gene>
<keyword evidence="1" id="KW-0732">Signal</keyword>
<keyword evidence="3" id="KW-1185">Reference proteome</keyword>
<proteinExistence type="predicted"/>
<dbReference type="Proteomes" id="UP001642540">
    <property type="component" value="Unassembled WGS sequence"/>
</dbReference>
<evidence type="ECO:0000256" key="1">
    <source>
        <dbReference type="SAM" id="SignalP"/>
    </source>
</evidence>
<sequence length="102" mass="11362">MYKFILFVTIAIAILAVGHPIPPNHFRSAVRQIQRYRILPKNADVLSYMPSVQVATFKVGTGPMNLQQALGFDIPFAVIEKLEDRVEAIGRNSGGRGRQPWG</sequence>
<evidence type="ECO:0000313" key="2">
    <source>
        <dbReference type="EMBL" id="CAL8084378.1"/>
    </source>
</evidence>
<dbReference type="EMBL" id="CAXLJM020000018">
    <property type="protein sequence ID" value="CAL8084378.1"/>
    <property type="molecule type" value="Genomic_DNA"/>
</dbReference>